<gene>
    <name evidence="1" type="ORF">UFOVP1196_34</name>
</gene>
<name>A0A6J5QZR9_9CAUD</name>
<accession>A0A6J5QZR9</accession>
<proteinExistence type="predicted"/>
<evidence type="ECO:0000313" key="1">
    <source>
        <dbReference type="EMBL" id="CAB4190129.1"/>
    </source>
</evidence>
<reference evidence="1" key="1">
    <citation type="submission" date="2020-05" db="EMBL/GenBank/DDBJ databases">
        <authorList>
            <person name="Chiriac C."/>
            <person name="Salcher M."/>
            <person name="Ghai R."/>
            <person name="Kavagutti S V."/>
        </authorList>
    </citation>
    <scope>NUCLEOTIDE SEQUENCE</scope>
</reference>
<sequence>MRISELMRELQAMADEHGDDVEVRLAVQPNWPFEHSIQSVVATQAVEEGDLDEDGQKATAEDVKPAVVYIGEGGQLGYLPGPASSELGW</sequence>
<dbReference type="EMBL" id="LR797148">
    <property type="protein sequence ID" value="CAB4190129.1"/>
    <property type="molecule type" value="Genomic_DNA"/>
</dbReference>
<protein>
    <submittedName>
        <fullName evidence="1">Uncharacterized protein</fullName>
    </submittedName>
</protein>
<organism evidence="1">
    <name type="scientific">uncultured Caudovirales phage</name>
    <dbReference type="NCBI Taxonomy" id="2100421"/>
    <lineage>
        <taxon>Viruses</taxon>
        <taxon>Duplodnaviria</taxon>
        <taxon>Heunggongvirae</taxon>
        <taxon>Uroviricota</taxon>
        <taxon>Caudoviricetes</taxon>
        <taxon>Peduoviridae</taxon>
        <taxon>Maltschvirus</taxon>
        <taxon>Maltschvirus maltsch</taxon>
    </lineage>
</organism>